<protein>
    <recommendedName>
        <fullName evidence="2">starch synthase (maltosyl-transferring)</fullName>
        <ecNumber evidence="2">2.4.99.16</ecNumber>
    </recommendedName>
</protein>
<dbReference type="Gene3D" id="1.20.58.80">
    <property type="entry name" value="Phosphotransferase system, lactose/cellobiose-type IIA subunit"/>
    <property type="match status" value="1"/>
</dbReference>
<dbReference type="InterPro" id="IPR021828">
    <property type="entry name" value="GlgE_dom_N/S"/>
</dbReference>
<dbReference type="PANTHER" id="PTHR47786:SF2">
    <property type="entry name" value="GLYCOSYL HYDROLASE FAMILY 13 CATALYTIC DOMAIN-CONTAINING PROTEIN"/>
    <property type="match status" value="1"/>
</dbReference>
<name>W5IIB2_SCAIO</name>
<accession>W5IIB2</accession>
<proteinExistence type="predicted"/>
<dbReference type="Gene3D" id="2.60.40.1180">
    <property type="entry name" value="Golgi alpha-mannosidase II"/>
    <property type="match status" value="1"/>
</dbReference>
<dbReference type="InterPro" id="IPR049171">
    <property type="entry name" value="GLGE_C"/>
</dbReference>
<dbReference type="AlphaFoldDB" id="W5IIB2"/>
<dbReference type="GO" id="GO:0004553">
    <property type="term" value="F:hydrolase activity, hydrolyzing O-glycosyl compounds"/>
    <property type="evidence" value="ECO:0007669"/>
    <property type="project" value="InterPro"/>
</dbReference>
<feature type="domain" description="Glycosyl hydrolase family 13 catalytic" evidence="5">
    <location>
        <begin position="310"/>
        <end position="660"/>
    </location>
</feature>
<feature type="compositionally biased region" description="Basic residues" evidence="4">
    <location>
        <begin position="20"/>
        <end position="29"/>
    </location>
</feature>
<dbReference type="SMART" id="SM00642">
    <property type="entry name" value="Aamy"/>
    <property type="match status" value="1"/>
</dbReference>
<dbReference type="Proteomes" id="UP000005777">
    <property type="component" value="Unassembled WGS sequence"/>
</dbReference>
<evidence type="ECO:0000313" key="6">
    <source>
        <dbReference type="EMBL" id="EFG26614.1"/>
    </source>
</evidence>
<dbReference type="InterPro" id="IPR013783">
    <property type="entry name" value="Ig-like_fold"/>
</dbReference>
<keyword evidence="7" id="KW-1185">Reference proteome</keyword>
<comment type="subunit">
    <text evidence="1">Homodimer.</text>
</comment>
<dbReference type="RefSeq" id="WP_006292578.1">
    <property type="nucleotide sequence ID" value="NZ_GG770225.1"/>
</dbReference>
<comment type="catalytic activity">
    <reaction evidence="3">
        <text>alpha-maltose 1-phosphate + [(1-&gt;4)-alpha-D-glucosyl](n) = [(1-&gt;4)-alpha-D-glucosyl](n+2) + phosphate</text>
        <dbReference type="Rhea" id="RHEA:42692"/>
        <dbReference type="Rhea" id="RHEA-COMP:9584"/>
        <dbReference type="Rhea" id="RHEA-COMP:10183"/>
        <dbReference type="ChEBI" id="CHEBI:15444"/>
        <dbReference type="ChEBI" id="CHEBI:43474"/>
        <dbReference type="ChEBI" id="CHEBI:63576"/>
        <dbReference type="EC" id="2.4.99.16"/>
    </reaction>
</comment>
<evidence type="ECO:0000256" key="2">
    <source>
        <dbReference type="ARBA" id="ARBA00012603"/>
    </source>
</evidence>
<dbReference type="InterPro" id="IPR013780">
    <property type="entry name" value="Glyco_hydro_b"/>
</dbReference>
<evidence type="ECO:0000259" key="5">
    <source>
        <dbReference type="SMART" id="SM00642"/>
    </source>
</evidence>
<dbReference type="Pfam" id="PF21702">
    <property type="entry name" value="GLGE_C"/>
    <property type="match status" value="1"/>
</dbReference>
<dbReference type="Pfam" id="PF11896">
    <property type="entry name" value="GlgE_dom_N_S"/>
    <property type="match status" value="1"/>
</dbReference>
<reference evidence="6 7" key="1">
    <citation type="submission" date="2012-01" db="EMBL/GenBank/DDBJ databases">
        <title>The Genome Sequence of Scardovia inopinata F0304.</title>
        <authorList>
            <consortium name="The Broad Institute Genome Sequencing Platform"/>
            <person name="Earl A."/>
            <person name="Ward D."/>
            <person name="Feldgarden M."/>
            <person name="Gevers D."/>
            <person name="Izard J."/>
            <person name="Baranova O.V."/>
            <person name="Blanton J.M."/>
            <person name="Tanner A.C."/>
            <person name="Dewhirst F.E."/>
            <person name="Young S.K."/>
            <person name="Zeng Q."/>
            <person name="Gargeya S."/>
            <person name="Fitzgerald M."/>
            <person name="Haas B."/>
            <person name="Abouelleil A."/>
            <person name="Alvarado L."/>
            <person name="Arachchi H.M."/>
            <person name="Berlin A."/>
            <person name="Chapman S.B."/>
            <person name="Gearin G."/>
            <person name="Goldberg J."/>
            <person name="Griggs A."/>
            <person name="Gujja S."/>
            <person name="Hansen M."/>
            <person name="Heiman D."/>
            <person name="Howarth C."/>
            <person name="Larimer J."/>
            <person name="Lui A."/>
            <person name="MacDonald P.J."/>
            <person name="McCowen C."/>
            <person name="Montmayeur A."/>
            <person name="Murphy C."/>
            <person name="Neiman D."/>
            <person name="Pearson M."/>
            <person name="Priest M."/>
            <person name="Roberts A."/>
            <person name="Saif S."/>
            <person name="Shea T."/>
            <person name="Sisk P."/>
            <person name="Stolte C."/>
            <person name="Sykes S."/>
            <person name="Wortman J."/>
            <person name="Nusbaum C."/>
            <person name="Birren B."/>
        </authorList>
    </citation>
    <scope>NUCLEOTIDE SEQUENCE [LARGE SCALE GENOMIC DNA]</scope>
    <source>
        <strain evidence="6 7">F0304</strain>
    </source>
</reference>
<dbReference type="Gene3D" id="2.60.40.10">
    <property type="entry name" value="Immunoglobulins"/>
    <property type="match status" value="1"/>
</dbReference>
<dbReference type="eggNOG" id="COG0366">
    <property type="taxonomic scope" value="Bacteria"/>
</dbReference>
<feature type="region of interest" description="Disordered" evidence="4">
    <location>
        <begin position="1"/>
        <end position="89"/>
    </location>
</feature>
<dbReference type="HOGENOM" id="CLU_015798_0_0_11"/>
<comment type="caution">
    <text evidence="6">The sequence shown here is derived from an EMBL/GenBank/DDBJ whole genome shotgun (WGS) entry which is preliminary data.</text>
</comment>
<gene>
    <name evidence="6" type="ORF">HMPREF9020_00239</name>
</gene>
<evidence type="ECO:0000313" key="7">
    <source>
        <dbReference type="Proteomes" id="UP000005777"/>
    </source>
</evidence>
<dbReference type="PANTHER" id="PTHR47786">
    <property type="entry name" value="ALPHA-1,4-GLUCAN:MALTOSE-1-PHOSPHATE MALTOSYLTRANSFERASE"/>
    <property type="match status" value="1"/>
</dbReference>
<dbReference type="EC" id="2.4.99.16" evidence="2"/>
<evidence type="ECO:0000256" key="1">
    <source>
        <dbReference type="ARBA" id="ARBA00011738"/>
    </source>
</evidence>
<organism evidence="6 7">
    <name type="scientific">Scardovia inopinata F0304</name>
    <dbReference type="NCBI Taxonomy" id="641146"/>
    <lineage>
        <taxon>Bacteria</taxon>
        <taxon>Bacillati</taxon>
        <taxon>Actinomycetota</taxon>
        <taxon>Actinomycetes</taxon>
        <taxon>Bifidobacteriales</taxon>
        <taxon>Bifidobacteriaceae</taxon>
        <taxon>Scardovia</taxon>
    </lineage>
</organism>
<evidence type="ECO:0000256" key="4">
    <source>
        <dbReference type="SAM" id="MobiDB-lite"/>
    </source>
</evidence>
<dbReference type="Gene3D" id="3.20.20.80">
    <property type="entry name" value="Glycosidases"/>
    <property type="match status" value="1"/>
</dbReference>
<dbReference type="SUPFAM" id="SSF51445">
    <property type="entry name" value="(Trans)glycosidases"/>
    <property type="match status" value="1"/>
</dbReference>
<dbReference type="InterPro" id="IPR006047">
    <property type="entry name" value="GH13_cat_dom"/>
</dbReference>
<dbReference type="InterPro" id="IPR017853">
    <property type="entry name" value="GH"/>
</dbReference>
<evidence type="ECO:0000256" key="3">
    <source>
        <dbReference type="ARBA" id="ARBA00048735"/>
    </source>
</evidence>
<dbReference type="GO" id="GO:0005975">
    <property type="term" value="P:carbohydrate metabolic process"/>
    <property type="evidence" value="ECO:0007669"/>
    <property type="project" value="InterPro"/>
</dbReference>
<dbReference type="EMBL" id="ADCX01000002">
    <property type="protein sequence ID" value="EFG26614.1"/>
    <property type="molecule type" value="Genomic_DNA"/>
</dbReference>
<sequence length="778" mass="86608">MAATAQSQSERESPAEAGVKKRTRARKAQSHTQPVSAAHTGAKKSISRAGSTTESLKSSRKNGGKSGLKSSKTGKSKKSAAASPFDRKNPQEFGRVNVINVSPQTSNGFLPRVEIGELVDVQANVFIEGRTRVGASAVVYTKTGALFQRVPLTCTVAGLDQWNGTVRMGKAELALPWEEGFAAVQRRLGIWKLVVEGWQDTYATWLHDARIKIAAHDDQENVLDEGQEILKRWAASKDAHLTVAEKKTLRLAIALIDDDTMTYDDRLAAADNSDLHALHDHKPLREGISESNPVNFMVERPHSSFASWYQFFPRSEGAYVDDKTGKIVQGNLRTALTGLDRAKAEGFSIVYLPPIFPIGVTNRKGKNNALTATEDDPGSPFGIGSQLGGHDTVDPLLGTMEDFENFVAYAHKLGLEIALDFALQCSPDHPWVKQHPEWFKIKPDGTIAFAENPPKKYQDIYPIDFEKDMRGIEKEVERILLLWISKGVTIFRVDNPHTKPVRFWQDVITAVTKKHPEVLFLAEAFTRPAMMRSLSFAGFTQSHCYFPWRNTSEELNEYLAETNSNQAFFQHNTFWPTTPDILTAYLRDNGIAGHAVRAVLAALGSPSWGIYNGYELIENVQCGQFEEPNDNEKYEIKIRDWQKADDYGISELLTRLNQIRNAHPATRTYHDLHVLPTANPALVAFYRHLPANLSENGTADTVIVVVNLDGHNAQQGSVHIEPSALGLQGSEIRVHDELTGRNFTWSYDNYVSLAPWADVAHVLTVRQQDAPAPRKSKR</sequence>